<dbReference type="EMBL" id="JANFML010000022">
    <property type="protein sequence ID" value="MDG4512650.1"/>
    <property type="molecule type" value="Genomic_DNA"/>
</dbReference>
<evidence type="ECO:0000259" key="1">
    <source>
        <dbReference type="Pfam" id="PF00535"/>
    </source>
</evidence>
<reference evidence="2" key="1">
    <citation type="submission" date="2022-07" db="EMBL/GenBank/DDBJ databases">
        <title>Whole Genome Sequencing of Streptococcus suis.</title>
        <authorList>
            <person name="Dai X."/>
            <person name="Huang J."/>
            <person name="Wang L."/>
        </authorList>
    </citation>
    <scope>NUCLEOTIDE SEQUENCE</scope>
    <source>
        <strain evidence="2">SFB2</strain>
    </source>
</reference>
<name>A0A9X4RPR7_STRSU</name>
<proteinExistence type="predicted"/>
<sequence>MTKIGVVILNYIEYGITIDCINSFCRQTDDNINVKIIVVDNSSPNESFDVLQNEFKDNLNISVVKTPKNLGFANGNNYGYNVLKEYMDPDFVIFSNSDIILPENGLYKWILQCKNDYNFGVLGPSIYSINGDFYQNPIRSLTTNKKDIEHMIFDLYKSLFKIRIKILFRKKGKRNHIEKWSNTDYGKFHDDLTLHGAFQIMSKEYFNKYKEAYDTGTFLYMEEDILRLRCIKSNLRMIYSPDFIVHHLQSFSTNSNSLNNNKSAYFRVKNMLNSMKRYKDLLEGE</sequence>
<keyword evidence="2" id="KW-0328">Glycosyltransferase</keyword>
<dbReference type="InterPro" id="IPR001173">
    <property type="entry name" value="Glyco_trans_2-like"/>
</dbReference>
<dbReference type="PANTHER" id="PTHR43179:SF7">
    <property type="entry name" value="RHAMNOSYLTRANSFERASE WBBL"/>
    <property type="match status" value="1"/>
</dbReference>
<dbReference type="Proteomes" id="UP001152879">
    <property type="component" value="Unassembled WGS sequence"/>
</dbReference>
<evidence type="ECO:0000313" key="3">
    <source>
        <dbReference type="Proteomes" id="UP001152879"/>
    </source>
</evidence>
<dbReference type="EC" id="2.4.-.-" evidence="2"/>
<gene>
    <name evidence="2" type="ORF">NOL15_07320</name>
</gene>
<protein>
    <submittedName>
        <fullName evidence="2">Glycosyltransferase</fullName>
        <ecNumber evidence="2">2.4.-.-</ecNumber>
    </submittedName>
</protein>
<keyword evidence="2" id="KW-0808">Transferase</keyword>
<comment type="caution">
    <text evidence="2">The sequence shown here is derived from an EMBL/GenBank/DDBJ whole genome shotgun (WGS) entry which is preliminary data.</text>
</comment>
<dbReference type="SUPFAM" id="SSF53448">
    <property type="entry name" value="Nucleotide-diphospho-sugar transferases"/>
    <property type="match status" value="1"/>
</dbReference>
<accession>A0A9X4RPR7</accession>
<evidence type="ECO:0000313" key="2">
    <source>
        <dbReference type="EMBL" id="MDG4512650.1"/>
    </source>
</evidence>
<dbReference type="PANTHER" id="PTHR43179">
    <property type="entry name" value="RHAMNOSYLTRANSFERASE WBBL"/>
    <property type="match status" value="1"/>
</dbReference>
<dbReference type="Pfam" id="PF00535">
    <property type="entry name" value="Glycos_transf_2"/>
    <property type="match status" value="1"/>
</dbReference>
<organism evidence="2 3">
    <name type="scientific">Streptococcus suis</name>
    <dbReference type="NCBI Taxonomy" id="1307"/>
    <lineage>
        <taxon>Bacteria</taxon>
        <taxon>Bacillati</taxon>
        <taxon>Bacillota</taxon>
        <taxon>Bacilli</taxon>
        <taxon>Lactobacillales</taxon>
        <taxon>Streptococcaceae</taxon>
        <taxon>Streptococcus</taxon>
    </lineage>
</organism>
<dbReference type="InterPro" id="IPR029044">
    <property type="entry name" value="Nucleotide-diphossugar_trans"/>
</dbReference>
<feature type="domain" description="Glycosyltransferase 2-like" evidence="1">
    <location>
        <begin position="6"/>
        <end position="170"/>
    </location>
</feature>
<dbReference type="GO" id="GO:0016757">
    <property type="term" value="F:glycosyltransferase activity"/>
    <property type="evidence" value="ECO:0007669"/>
    <property type="project" value="UniProtKB-KW"/>
</dbReference>
<dbReference type="AlphaFoldDB" id="A0A9X4RPR7"/>
<dbReference type="Gene3D" id="3.90.550.10">
    <property type="entry name" value="Spore Coat Polysaccharide Biosynthesis Protein SpsA, Chain A"/>
    <property type="match status" value="1"/>
</dbReference>